<dbReference type="Pfam" id="PF10604">
    <property type="entry name" value="Polyketide_cyc2"/>
    <property type="match status" value="1"/>
</dbReference>
<proteinExistence type="predicted"/>
<evidence type="ECO:0000313" key="1">
    <source>
        <dbReference type="EMBL" id="GAA1733419.1"/>
    </source>
</evidence>
<dbReference type="Proteomes" id="UP001501057">
    <property type="component" value="Unassembled WGS sequence"/>
</dbReference>
<accession>A0ABN2JNE0</accession>
<protein>
    <submittedName>
        <fullName evidence="1">SRPBCC family protein</fullName>
    </submittedName>
</protein>
<dbReference type="RefSeq" id="WP_344198912.1">
    <property type="nucleotide sequence ID" value="NZ_BAAAME010000002.1"/>
</dbReference>
<keyword evidence="2" id="KW-1185">Reference proteome</keyword>
<dbReference type="PANTHER" id="PTHR39683:SF4">
    <property type="entry name" value="COENZYME Q-BINDING PROTEIN COQ10 START DOMAIN-CONTAINING PROTEIN"/>
    <property type="match status" value="1"/>
</dbReference>
<dbReference type="Gene3D" id="3.30.530.20">
    <property type="match status" value="1"/>
</dbReference>
<reference evidence="1 2" key="1">
    <citation type="journal article" date="2019" name="Int. J. Syst. Evol. Microbiol.">
        <title>The Global Catalogue of Microorganisms (GCM) 10K type strain sequencing project: providing services to taxonomists for standard genome sequencing and annotation.</title>
        <authorList>
            <consortium name="The Broad Institute Genomics Platform"/>
            <consortium name="The Broad Institute Genome Sequencing Center for Infectious Disease"/>
            <person name="Wu L."/>
            <person name="Ma J."/>
        </authorList>
    </citation>
    <scope>NUCLEOTIDE SEQUENCE [LARGE SCALE GENOMIC DNA]</scope>
    <source>
        <strain evidence="1 2">JCM 13518</strain>
    </source>
</reference>
<dbReference type="EMBL" id="BAAAME010000002">
    <property type="protein sequence ID" value="GAA1733419.1"/>
    <property type="molecule type" value="Genomic_DNA"/>
</dbReference>
<comment type="caution">
    <text evidence="1">The sequence shown here is derived from an EMBL/GenBank/DDBJ whole genome shotgun (WGS) entry which is preliminary data.</text>
</comment>
<organism evidence="1 2">
    <name type="scientific">Aeromicrobium alkaliterrae</name>
    <dbReference type="NCBI Taxonomy" id="302168"/>
    <lineage>
        <taxon>Bacteria</taxon>
        <taxon>Bacillati</taxon>
        <taxon>Actinomycetota</taxon>
        <taxon>Actinomycetes</taxon>
        <taxon>Propionibacteriales</taxon>
        <taxon>Nocardioidaceae</taxon>
        <taxon>Aeromicrobium</taxon>
    </lineage>
</organism>
<dbReference type="SUPFAM" id="SSF55961">
    <property type="entry name" value="Bet v1-like"/>
    <property type="match status" value="1"/>
</dbReference>
<sequence length="146" mass="15389">MARTSGDIVVAASAADVMAVIADFGAYPDWATGVRSTSVLTTDADGRPGTVRFALDATPIRDEYTLGYTWHGDSGVSWEIVEAGEVLTSMDGAYELEPAGDGTKVTYQLRVDVSIPLLGMLKRKAEKVVIDSALKGLKQHVEAAGG</sequence>
<gene>
    <name evidence="1" type="ORF">GCM10009710_12670</name>
</gene>
<dbReference type="CDD" id="cd07819">
    <property type="entry name" value="SRPBCC_2"/>
    <property type="match status" value="1"/>
</dbReference>
<name>A0ABN2JNE0_9ACTN</name>
<dbReference type="InterPro" id="IPR019587">
    <property type="entry name" value="Polyketide_cyclase/dehydratase"/>
</dbReference>
<dbReference type="InterPro" id="IPR023393">
    <property type="entry name" value="START-like_dom_sf"/>
</dbReference>
<dbReference type="PANTHER" id="PTHR39683">
    <property type="entry name" value="CONSERVED PROTEIN TB16.3"/>
    <property type="match status" value="1"/>
</dbReference>
<evidence type="ECO:0000313" key="2">
    <source>
        <dbReference type="Proteomes" id="UP001501057"/>
    </source>
</evidence>